<dbReference type="InterPro" id="IPR001451">
    <property type="entry name" value="Hexapep"/>
</dbReference>
<keyword evidence="1 7" id="KW-0444">Lipid biosynthesis</keyword>
<feature type="domain" description="UDP-3-O-[3-hydroxymyristoyl] glucosamine N-acyltransferase non-repeat region" evidence="8">
    <location>
        <begin position="27"/>
        <end position="94"/>
    </location>
</feature>
<keyword evidence="10" id="KW-1185">Reference proteome</keyword>
<comment type="similarity">
    <text evidence="7">Belongs to the transferase hexapeptide repeat family. LpxD subfamily.</text>
</comment>
<dbReference type="Pfam" id="PF00132">
    <property type="entry name" value="Hexapep"/>
    <property type="match status" value="1"/>
</dbReference>
<dbReference type="SUPFAM" id="SSF51161">
    <property type="entry name" value="Trimeric LpxA-like enzymes"/>
    <property type="match status" value="1"/>
</dbReference>
<dbReference type="Proteomes" id="UP000464524">
    <property type="component" value="Chromosome"/>
</dbReference>
<evidence type="ECO:0000256" key="3">
    <source>
        <dbReference type="ARBA" id="ARBA00022679"/>
    </source>
</evidence>
<dbReference type="GO" id="GO:0016410">
    <property type="term" value="F:N-acyltransferase activity"/>
    <property type="evidence" value="ECO:0007669"/>
    <property type="project" value="InterPro"/>
</dbReference>
<keyword evidence="4 7" id="KW-0677">Repeat</keyword>
<dbReference type="GO" id="GO:0009245">
    <property type="term" value="P:lipid A biosynthetic process"/>
    <property type="evidence" value="ECO:0007669"/>
    <property type="project" value="UniProtKB-UniRule"/>
</dbReference>
<dbReference type="Pfam" id="PF04613">
    <property type="entry name" value="LpxD"/>
    <property type="match status" value="1"/>
</dbReference>
<dbReference type="AlphaFoldDB" id="A0A857JGU8"/>
<dbReference type="FunFam" id="2.160.10.10:FF:000005">
    <property type="entry name" value="UDP-3-O-(3-hydroxymyristoyl)glucosamine N-acyltransferase"/>
    <property type="match status" value="1"/>
</dbReference>
<dbReference type="InterPro" id="IPR020573">
    <property type="entry name" value="UDP_GlcNAc_AcTrfase_non-rep"/>
</dbReference>
<evidence type="ECO:0000256" key="2">
    <source>
        <dbReference type="ARBA" id="ARBA00022556"/>
    </source>
</evidence>
<dbReference type="KEGG" id="pmes:FX988_01443"/>
<feature type="active site" description="Proton acceptor" evidence="7">
    <location>
        <position position="244"/>
    </location>
</feature>
<evidence type="ECO:0000256" key="1">
    <source>
        <dbReference type="ARBA" id="ARBA00022516"/>
    </source>
</evidence>
<comment type="subunit">
    <text evidence="7">Homotrimer.</text>
</comment>
<dbReference type="NCBIfam" id="TIGR01853">
    <property type="entry name" value="lipid_A_lpxD"/>
    <property type="match status" value="1"/>
</dbReference>
<dbReference type="Gene3D" id="2.160.10.10">
    <property type="entry name" value="Hexapeptide repeat proteins"/>
    <property type="match status" value="1"/>
</dbReference>
<dbReference type="EC" id="2.3.1.191" evidence="7"/>
<protein>
    <recommendedName>
        <fullName evidence="7">UDP-3-O-acylglucosamine N-acyltransferase</fullName>
        <ecNumber evidence="7">2.3.1.191</ecNumber>
    </recommendedName>
</protein>
<comment type="pathway">
    <text evidence="7">Bacterial outer membrane biogenesis; LPS lipid A biosynthesis.</text>
</comment>
<evidence type="ECO:0000256" key="7">
    <source>
        <dbReference type="HAMAP-Rule" id="MF_00523"/>
    </source>
</evidence>
<evidence type="ECO:0000256" key="4">
    <source>
        <dbReference type="ARBA" id="ARBA00022737"/>
    </source>
</evidence>
<dbReference type="GO" id="GO:0016020">
    <property type="term" value="C:membrane"/>
    <property type="evidence" value="ECO:0007669"/>
    <property type="project" value="GOC"/>
</dbReference>
<dbReference type="InterPro" id="IPR011004">
    <property type="entry name" value="Trimer_LpxA-like_sf"/>
</dbReference>
<proteinExistence type="inferred from homology"/>
<comment type="function">
    <text evidence="7">Catalyzes the N-acylation of UDP-3-O-acylglucosamine using 3-hydroxyacyl-ACP as the acyl donor. Is involved in the biosynthesis of lipid A, a phosphorylated glycolipid that anchors the lipopolysaccharide to the outer membrane of the cell.</text>
</comment>
<dbReference type="OrthoDB" id="9784739at2"/>
<comment type="catalytic activity">
    <reaction evidence="7">
        <text>a UDP-3-O-[(3R)-3-hydroxyacyl]-alpha-D-glucosamine + a (3R)-hydroxyacyl-[ACP] = a UDP-2-N,3-O-bis[(3R)-3-hydroxyacyl]-alpha-D-glucosamine + holo-[ACP] + H(+)</text>
        <dbReference type="Rhea" id="RHEA:53836"/>
        <dbReference type="Rhea" id="RHEA-COMP:9685"/>
        <dbReference type="Rhea" id="RHEA-COMP:9945"/>
        <dbReference type="ChEBI" id="CHEBI:15378"/>
        <dbReference type="ChEBI" id="CHEBI:64479"/>
        <dbReference type="ChEBI" id="CHEBI:78827"/>
        <dbReference type="ChEBI" id="CHEBI:137740"/>
        <dbReference type="ChEBI" id="CHEBI:137748"/>
        <dbReference type="EC" id="2.3.1.191"/>
    </reaction>
</comment>
<reference evidence="9 10" key="1">
    <citation type="submission" date="2019-12" db="EMBL/GenBank/DDBJ databases">
        <title>Genome sequencing and assembly of endphytes of Porphyra tenera.</title>
        <authorList>
            <person name="Park J.M."/>
            <person name="Shin R."/>
            <person name="Jo S.H."/>
        </authorList>
    </citation>
    <scope>NUCLEOTIDE SEQUENCE [LARGE SCALE GENOMIC DNA]</scope>
    <source>
        <strain evidence="9 10">GPM4</strain>
    </source>
</reference>
<keyword evidence="6 7" id="KW-0012">Acyltransferase</keyword>
<keyword evidence="5 7" id="KW-0443">Lipid metabolism</keyword>
<dbReference type="Gene3D" id="1.20.5.170">
    <property type="match status" value="1"/>
</dbReference>
<dbReference type="CDD" id="cd03352">
    <property type="entry name" value="LbH_LpxD"/>
    <property type="match status" value="1"/>
</dbReference>
<evidence type="ECO:0000259" key="8">
    <source>
        <dbReference type="Pfam" id="PF04613"/>
    </source>
</evidence>
<name>A0A857JGU8_9ALTE</name>
<sequence length="344" mass="36223">MKQIVSLQQLADKIGATLHLAQNDSADTKIHSLSTLASAANGQISFLSNSRYRSQLEKTAATAVILKSEDLSHCQCSALVMDNPYVGFALAAQLLDSTPRSADGISPLAVIADDVELGNNVSIGAHAVIESGVKLADNVQIGPGCFIGKDVSVGANTKLWANVTLYHRVVLGQDCLIQSATVIGADGFGYANDKGRWVKIPQLGTVILGDRVEVGASSTIDRGALDDTIIGDGVIIDNQCQVAHNVIIGENTAIAGCTVVAGSVTIGRNCTIGGMVAINGHMEICDNVYITGMSMVTKAIDKPGVYSSGMPAIENREWRKNAVALRNLSTLNQRVKTLEKSHLK</sequence>
<evidence type="ECO:0000256" key="5">
    <source>
        <dbReference type="ARBA" id="ARBA00023098"/>
    </source>
</evidence>
<organism evidence="9 10">
    <name type="scientific">Paraglaciecola mesophila</name>
    <dbReference type="NCBI Taxonomy" id="197222"/>
    <lineage>
        <taxon>Bacteria</taxon>
        <taxon>Pseudomonadati</taxon>
        <taxon>Pseudomonadota</taxon>
        <taxon>Gammaproteobacteria</taxon>
        <taxon>Alteromonadales</taxon>
        <taxon>Alteromonadaceae</taxon>
        <taxon>Paraglaciecola</taxon>
    </lineage>
</organism>
<dbReference type="InterPro" id="IPR007691">
    <property type="entry name" value="LpxD"/>
</dbReference>
<dbReference type="RefSeq" id="WP_160178983.1">
    <property type="nucleotide sequence ID" value="NZ_CP047656.1"/>
</dbReference>
<keyword evidence="3 7" id="KW-0808">Transferase</keyword>
<accession>A0A857JGU8</accession>
<dbReference type="Pfam" id="PF14602">
    <property type="entry name" value="Hexapep_2"/>
    <property type="match status" value="1"/>
</dbReference>
<evidence type="ECO:0000256" key="6">
    <source>
        <dbReference type="ARBA" id="ARBA00023315"/>
    </source>
</evidence>
<gene>
    <name evidence="7" type="primary">lpxD</name>
    <name evidence="9" type="ORF">FX988_01443</name>
</gene>
<dbReference type="GO" id="GO:0103118">
    <property type="term" value="F:UDP-3-O-[(3R)-3-hydroxyacyl]-glucosamine N-acyltransferase activity"/>
    <property type="evidence" value="ECO:0007669"/>
    <property type="project" value="UniProtKB-EC"/>
</dbReference>
<dbReference type="HAMAP" id="MF_00523">
    <property type="entry name" value="LpxD"/>
    <property type="match status" value="1"/>
</dbReference>
<keyword evidence="2 7" id="KW-0441">Lipid A biosynthesis</keyword>
<dbReference type="EMBL" id="CP047656">
    <property type="protein sequence ID" value="QHJ11215.1"/>
    <property type="molecule type" value="Genomic_DNA"/>
</dbReference>
<dbReference type="PANTHER" id="PTHR43378:SF2">
    <property type="entry name" value="UDP-3-O-ACYLGLUCOSAMINE N-ACYLTRANSFERASE 1, MITOCHONDRIAL-RELATED"/>
    <property type="match status" value="1"/>
</dbReference>
<evidence type="ECO:0000313" key="10">
    <source>
        <dbReference type="Proteomes" id="UP000464524"/>
    </source>
</evidence>
<dbReference type="NCBIfam" id="NF002060">
    <property type="entry name" value="PRK00892.1"/>
    <property type="match status" value="1"/>
</dbReference>
<dbReference type="Gene3D" id="3.40.1390.10">
    <property type="entry name" value="MurE/MurF, N-terminal domain"/>
    <property type="match status" value="1"/>
</dbReference>
<dbReference type="PANTHER" id="PTHR43378">
    <property type="entry name" value="UDP-3-O-ACYLGLUCOSAMINE N-ACYLTRANSFERASE"/>
    <property type="match status" value="1"/>
</dbReference>
<evidence type="ECO:0000313" key="9">
    <source>
        <dbReference type="EMBL" id="QHJ11215.1"/>
    </source>
</evidence>
<dbReference type="UniPathway" id="UPA00973"/>